<dbReference type="Proteomes" id="UP000094808">
    <property type="component" value="Unassembled WGS sequence"/>
</dbReference>
<keyword evidence="8 9" id="KW-0472">Membrane</keyword>
<keyword evidence="4" id="KW-1003">Cell membrane</keyword>
<reference evidence="12 13" key="1">
    <citation type="journal article" date="2012" name="Science">
        <title>Ecological populations of bacteria act as socially cohesive units of antibiotic production and resistance.</title>
        <authorList>
            <person name="Cordero O.X."/>
            <person name="Wildschutte H."/>
            <person name="Kirkup B."/>
            <person name="Proehl S."/>
            <person name="Ngo L."/>
            <person name="Hussain F."/>
            <person name="Le Roux F."/>
            <person name="Mincer T."/>
            <person name="Polz M.F."/>
        </authorList>
    </citation>
    <scope>NUCLEOTIDE SEQUENCE [LARGE SCALE GENOMIC DNA]</scope>
    <source>
        <strain evidence="12 13">FS-238</strain>
    </source>
</reference>
<evidence type="ECO:0000256" key="7">
    <source>
        <dbReference type="ARBA" id="ARBA00022989"/>
    </source>
</evidence>
<evidence type="ECO:0000256" key="5">
    <source>
        <dbReference type="ARBA" id="ARBA00022519"/>
    </source>
</evidence>
<keyword evidence="5" id="KW-0997">Cell inner membrane</keyword>
<keyword evidence="6 9" id="KW-0812">Transmembrane</keyword>
<dbReference type="GO" id="GO:0015721">
    <property type="term" value="P:bile acid and bile salt transport"/>
    <property type="evidence" value="ECO:0007669"/>
    <property type="project" value="UniProtKB-ARBA"/>
</dbReference>
<dbReference type="Gene3D" id="2.40.50.100">
    <property type="match status" value="1"/>
</dbReference>
<comment type="subcellular location">
    <subcellularLocation>
        <location evidence="1">Cell inner membrane</location>
        <topology evidence="1">Single-pass membrane protein</topology>
        <orientation evidence="1">Periplasmic side</orientation>
    </subcellularLocation>
</comment>
<dbReference type="InterPro" id="IPR050739">
    <property type="entry name" value="MFP"/>
</dbReference>
<dbReference type="PANTHER" id="PTHR30386:SF19">
    <property type="entry name" value="MULTIDRUG EXPORT PROTEIN EMRA-RELATED"/>
    <property type="match status" value="1"/>
</dbReference>
<dbReference type="InterPro" id="IPR058633">
    <property type="entry name" value="EmrA/FarA_HH"/>
</dbReference>
<dbReference type="GO" id="GO:0005886">
    <property type="term" value="C:plasma membrane"/>
    <property type="evidence" value="ECO:0007669"/>
    <property type="project" value="UniProtKB-SubCell"/>
</dbReference>
<keyword evidence="3" id="KW-0813">Transport</keyword>
<proteinExistence type="inferred from homology"/>
<sequence length="394" mass="42438">MNTTHAPSDHAHQARRNRITGFAALAIVILIAALGCTAYWYFIASRYVTTDNAYASVEIAEVTPAVSGIVTRVDVVDTQWVNAGDVLVTLDDTDARLALIQAEADLALAKRRVESYIANDEGLNALVRARMADENRTKAQLAVAQANFERAKLDLSRRQDLVKSGSVSGEELSNAQTSFTQAQANLNAAKAAANQSVATRLSTIGNQKANAALIQGTSVETNPEVLLANARYQQAQVDLARTVIYAPIAGVVAKRQVQVGRKVPVGAPLLTIVPIDQIHIDANFKEGELRDLQIGQTVTVTSDLHGDAVRYHGLVTGISGGTGSAFSMIPAQNATGNWIKVVQRLPVRIELDPRDLHDHPLQVGLSMTVTIDTLSQEDVSYLTRARYDIRGDQG</sequence>
<evidence type="ECO:0000256" key="4">
    <source>
        <dbReference type="ARBA" id="ARBA00022475"/>
    </source>
</evidence>
<keyword evidence="13" id="KW-1185">Reference proteome</keyword>
<feature type="domain" description="Multidrug export protein EmrA/FarA alpha-helical hairpin" evidence="10">
    <location>
        <begin position="127"/>
        <end position="242"/>
    </location>
</feature>
<evidence type="ECO:0000256" key="1">
    <source>
        <dbReference type="ARBA" id="ARBA00004383"/>
    </source>
</evidence>
<evidence type="ECO:0000256" key="9">
    <source>
        <dbReference type="SAM" id="Phobius"/>
    </source>
</evidence>
<dbReference type="Gene3D" id="1.10.287.470">
    <property type="entry name" value="Helix hairpin bin"/>
    <property type="match status" value="1"/>
</dbReference>
<accession>A0A853R6W5</accession>
<name>A0A853R6W5_9VIBR</name>
<evidence type="ECO:0000313" key="13">
    <source>
        <dbReference type="Proteomes" id="UP000094808"/>
    </source>
</evidence>
<comment type="similarity">
    <text evidence="2">Belongs to the membrane fusion protein (MFP) (TC 8.A.1) family.</text>
</comment>
<dbReference type="Pfam" id="PF25885">
    <property type="entry name" value="HH_EMRA"/>
    <property type="match status" value="1"/>
</dbReference>
<dbReference type="InterPro" id="IPR058634">
    <property type="entry name" value="AaeA-lik-b-barrel"/>
</dbReference>
<evidence type="ECO:0000256" key="2">
    <source>
        <dbReference type="ARBA" id="ARBA00009477"/>
    </source>
</evidence>
<evidence type="ECO:0000256" key="6">
    <source>
        <dbReference type="ARBA" id="ARBA00022692"/>
    </source>
</evidence>
<dbReference type="Gene3D" id="2.40.30.170">
    <property type="match status" value="1"/>
</dbReference>
<protein>
    <submittedName>
        <fullName evidence="12">Efflux transporter periplasmic adaptor subunit</fullName>
    </submittedName>
</protein>
<keyword evidence="7 9" id="KW-1133">Transmembrane helix</keyword>
<comment type="caution">
    <text evidence="12">The sequence shown here is derived from an EMBL/GenBank/DDBJ whole genome shotgun (WGS) entry which is preliminary data.</text>
</comment>
<evidence type="ECO:0000256" key="8">
    <source>
        <dbReference type="ARBA" id="ARBA00023136"/>
    </source>
</evidence>
<gene>
    <name evidence="12" type="ORF">A1QS_15150</name>
</gene>
<dbReference type="PANTHER" id="PTHR30386">
    <property type="entry name" value="MEMBRANE FUSION SUBUNIT OF EMRAB-TOLC MULTIDRUG EFFLUX PUMP"/>
    <property type="match status" value="1"/>
</dbReference>
<dbReference type="AlphaFoldDB" id="A0A853R6W5"/>
<dbReference type="EMBL" id="AJYS02000094">
    <property type="protein sequence ID" value="OEE39172.1"/>
    <property type="molecule type" value="Genomic_DNA"/>
</dbReference>
<feature type="domain" description="p-hydroxybenzoic acid efflux pump subunit AaeA-like beta-barrel" evidence="11">
    <location>
        <begin position="279"/>
        <end position="371"/>
    </location>
</feature>
<dbReference type="GO" id="GO:0046677">
    <property type="term" value="P:response to antibiotic"/>
    <property type="evidence" value="ECO:0007669"/>
    <property type="project" value="UniProtKB-ARBA"/>
</dbReference>
<evidence type="ECO:0000259" key="11">
    <source>
        <dbReference type="Pfam" id="PF25963"/>
    </source>
</evidence>
<evidence type="ECO:0000259" key="10">
    <source>
        <dbReference type="Pfam" id="PF25885"/>
    </source>
</evidence>
<dbReference type="SUPFAM" id="SSF111369">
    <property type="entry name" value="HlyD-like secretion proteins"/>
    <property type="match status" value="3"/>
</dbReference>
<dbReference type="GO" id="GO:1990961">
    <property type="term" value="P:xenobiotic detoxification by transmembrane export across the plasma membrane"/>
    <property type="evidence" value="ECO:0007669"/>
    <property type="project" value="UniProtKB-ARBA"/>
</dbReference>
<dbReference type="Pfam" id="PF25963">
    <property type="entry name" value="Beta-barrel_AAEA"/>
    <property type="match status" value="1"/>
</dbReference>
<evidence type="ECO:0000256" key="3">
    <source>
        <dbReference type="ARBA" id="ARBA00022448"/>
    </source>
</evidence>
<dbReference type="FunFam" id="2.40.30.170:FF:000003">
    <property type="entry name" value="Multidrug resistance protein A"/>
    <property type="match status" value="1"/>
</dbReference>
<dbReference type="RefSeq" id="WP_017045129.1">
    <property type="nucleotide sequence ID" value="NZ_AJYS02000094.1"/>
</dbReference>
<evidence type="ECO:0000313" key="12">
    <source>
        <dbReference type="EMBL" id="OEE39172.1"/>
    </source>
</evidence>
<organism evidence="12 13">
    <name type="scientific">Vibrio ordalii FS-238</name>
    <dbReference type="NCBI Taxonomy" id="617133"/>
    <lineage>
        <taxon>Bacteria</taxon>
        <taxon>Pseudomonadati</taxon>
        <taxon>Pseudomonadota</taxon>
        <taxon>Gammaproteobacteria</taxon>
        <taxon>Vibrionales</taxon>
        <taxon>Vibrionaceae</taxon>
        <taxon>Vibrio</taxon>
    </lineage>
</organism>
<feature type="transmembrane region" description="Helical" evidence="9">
    <location>
        <begin position="21"/>
        <end position="42"/>
    </location>
</feature>